<dbReference type="EMBL" id="JAFBFI010000026">
    <property type="protein sequence ID" value="MBM7694514.1"/>
    <property type="molecule type" value="Genomic_DNA"/>
</dbReference>
<gene>
    <name evidence="1" type="ORF">JOC77_003977</name>
</gene>
<evidence type="ECO:0000313" key="2">
    <source>
        <dbReference type="Proteomes" id="UP000823486"/>
    </source>
</evidence>
<comment type="caution">
    <text evidence="1">The sequence shown here is derived from an EMBL/GenBank/DDBJ whole genome shotgun (WGS) entry which is preliminary data.</text>
</comment>
<protein>
    <recommendedName>
        <fullName evidence="3">Peptidase C51 domain-containing protein</fullName>
    </recommendedName>
</protein>
<name>A0ABS2QP51_9BACI</name>
<evidence type="ECO:0000313" key="1">
    <source>
        <dbReference type="EMBL" id="MBM7694514.1"/>
    </source>
</evidence>
<organism evidence="1 2">
    <name type="scientific">Peribacillus deserti</name>
    <dbReference type="NCBI Taxonomy" id="673318"/>
    <lineage>
        <taxon>Bacteria</taxon>
        <taxon>Bacillati</taxon>
        <taxon>Bacillota</taxon>
        <taxon>Bacilli</taxon>
        <taxon>Bacillales</taxon>
        <taxon>Bacillaceae</taxon>
        <taxon>Peribacillus</taxon>
    </lineage>
</organism>
<sequence length="47" mass="5388">MYEHIVFVYQFVNEGNVINVKTIDGNGDKDAYDTSRVAQTNFSALFR</sequence>
<keyword evidence="2" id="KW-1185">Reference proteome</keyword>
<evidence type="ECO:0008006" key="3">
    <source>
        <dbReference type="Google" id="ProtNLM"/>
    </source>
</evidence>
<accession>A0ABS2QP51</accession>
<dbReference type="Proteomes" id="UP000823486">
    <property type="component" value="Unassembled WGS sequence"/>
</dbReference>
<proteinExistence type="predicted"/>
<reference evidence="1 2" key="1">
    <citation type="submission" date="2021-01" db="EMBL/GenBank/DDBJ databases">
        <title>Genomic Encyclopedia of Type Strains, Phase IV (KMG-IV): sequencing the most valuable type-strain genomes for metagenomic binning, comparative biology and taxonomic classification.</title>
        <authorList>
            <person name="Goeker M."/>
        </authorList>
    </citation>
    <scope>NUCLEOTIDE SEQUENCE [LARGE SCALE GENOMIC DNA]</scope>
    <source>
        <strain evidence="1 2">DSM 105482</strain>
    </source>
</reference>